<accession>A0A380P2T6</accession>
<dbReference type="GO" id="GO:0008767">
    <property type="term" value="F:UDP-galactopyranose mutase activity"/>
    <property type="evidence" value="ECO:0007669"/>
    <property type="project" value="UniProtKB-EC"/>
</dbReference>
<keyword evidence="2" id="KW-0413">Isomerase</keyword>
<evidence type="ECO:0000313" key="2">
    <source>
        <dbReference type="EMBL" id="SUP59540.1"/>
    </source>
</evidence>
<evidence type="ECO:0000259" key="1">
    <source>
        <dbReference type="Pfam" id="PF03275"/>
    </source>
</evidence>
<evidence type="ECO:0000313" key="3">
    <source>
        <dbReference type="Proteomes" id="UP000254621"/>
    </source>
</evidence>
<dbReference type="Gene3D" id="3.40.50.720">
    <property type="entry name" value="NAD(P)-binding Rossmann-like Domain"/>
    <property type="match status" value="1"/>
</dbReference>
<dbReference type="AlphaFoldDB" id="A0A380P2T6"/>
<protein>
    <submittedName>
        <fullName evidence="2">UDP-galactopyranose mutase</fullName>
        <ecNumber evidence="2">5.4.99.9</ecNumber>
    </submittedName>
</protein>
<name>A0A380P2T6_WEIVI</name>
<dbReference type="Pfam" id="PF03275">
    <property type="entry name" value="GLF"/>
    <property type="match status" value="1"/>
</dbReference>
<dbReference type="EC" id="5.4.99.9" evidence="2"/>
<sequence length="56" mass="6743">MDNPLIDVQTGVDFFNDRDAYLSEFPRIIYTGMIDKFFDYQYGELGYRSLKFEKRC</sequence>
<gene>
    <name evidence="2" type="primary">glf_2</name>
    <name evidence="2" type="ORF">NCTC13645_01798</name>
</gene>
<dbReference type="Proteomes" id="UP000254621">
    <property type="component" value="Unassembled WGS sequence"/>
</dbReference>
<reference evidence="2 3" key="1">
    <citation type="submission" date="2018-06" db="EMBL/GenBank/DDBJ databases">
        <authorList>
            <consortium name="Pathogen Informatics"/>
            <person name="Doyle S."/>
        </authorList>
    </citation>
    <scope>NUCLEOTIDE SEQUENCE [LARGE SCALE GENOMIC DNA]</scope>
    <source>
        <strain evidence="2 3">NCTC13645</strain>
    </source>
</reference>
<feature type="domain" description="UDP-galactopyranose mutase C-terminal" evidence="1">
    <location>
        <begin position="2"/>
        <end position="54"/>
    </location>
</feature>
<dbReference type="EMBL" id="UHIV01000004">
    <property type="protein sequence ID" value="SUP59540.1"/>
    <property type="molecule type" value="Genomic_DNA"/>
</dbReference>
<proteinExistence type="predicted"/>
<dbReference type="InterPro" id="IPR015899">
    <property type="entry name" value="UDP-GalPyranose_mutase_C"/>
</dbReference>
<organism evidence="2 3">
    <name type="scientific">Weissella viridescens</name>
    <name type="common">Lactobacillus viridescens</name>
    <dbReference type="NCBI Taxonomy" id="1629"/>
    <lineage>
        <taxon>Bacteria</taxon>
        <taxon>Bacillati</taxon>
        <taxon>Bacillota</taxon>
        <taxon>Bacilli</taxon>
        <taxon>Lactobacillales</taxon>
        <taxon>Lactobacillaceae</taxon>
        <taxon>Weissella</taxon>
    </lineage>
</organism>